<evidence type="ECO:0000313" key="2">
    <source>
        <dbReference type="EMBL" id="KAL3503118.1"/>
    </source>
</evidence>
<feature type="compositionally biased region" description="Polar residues" evidence="1">
    <location>
        <begin position="37"/>
        <end position="49"/>
    </location>
</feature>
<keyword evidence="3" id="KW-1185">Reference proteome</keyword>
<dbReference type="EMBL" id="JBJUIK010000015">
    <property type="protein sequence ID" value="KAL3503118.1"/>
    <property type="molecule type" value="Genomic_DNA"/>
</dbReference>
<dbReference type="Gene3D" id="4.10.60.10">
    <property type="entry name" value="Zinc finger, CCHC-type"/>
    <property type="match status" value="1"/>
</dbReference>
<evidence type="ECO:0000256" key="1">
    <source>
        <dbReference type="SAM" id="MobiDB-lite"/>
    </source>
</evidence>
<dbReference type="AlphaFoldDB" id="A0ABD2YC22"/>
<sequence>MRQDSIVKGVLQVEEALPIKHQYAGRNKKKKNYKKNQASSWENTATSHNQSKDGSSKGNYPPCQHCGKKGHPPFKCWRRPDAKCSKCNQLGHEAVICKSKSQNQDANAQHMIWATTEEKKGSADQELLEAVRLTMIKALEKGWRRMQVEIGNRQ</sequence>
<evidence type="ECO:0000313" key="3">
    <source>
        <dbReference type="Proteomes" id="UP001630127"/>
    </source>
</evidence>
<dbReference type="SUPFAM" id="SSF57756">
    <property type="entry name" value="Retrovirus zinc finger-like domains"/>
    <property type="match status" value="1"/>
</dbReference>
<reference evidence="2 3" key="1">
    <citation type="submission" date="2024-11" db="EMBL/GenBank/DDBJ databases">
        <title>A near-complete genome assembly of Cinchona calisaya.</title>
        <authorList>
            <person name="Lian D.C."/>
            <person name="Zhao X.W."/>
            <person name="Wei L."/>
        </authorList>
    </citation>
    <scope>NUCLEOTIDE SEQUENCE [LARGE SCALE GENOMIC DNA]</scope>
    <source>
        <tissue evidence="2">Nenye</tissue>
    </source>
</reference>
<comment type="caution">
    <text evidence="2">The sequence shown here is derived from an EMBL/GenBank/DDBJ whole genome shotgun (WGS) entry which is preliminary data.</text>
</comment>
<gene>
    <name evidence="2" type="ORF">ACH5RR_037567</name>
</gene>
<organism evidence="2 3">
    <name type="scientific">Cinchona calisaya</name>
    <dbReference type="NCBI Taxonomy" id="153742"/>
    <lineage>
        <taxon>Eukaryota</taxon>
        <taxon>Viridiplantae</taxon>
        <taxon>Streptophyta</taxon>
        <taxon>Embryophyta</taxon>
        <taxon>Tracheophyta</taxon>
        <taxon>Spermatophyta</taxon>
        <taxon>Magnoliopsida</taxon>
        <taxon>eudicotyledons</taxon>
        <taxon>Gunneridae</taxon>
        <taxon>Pentapetalae</taxon>
        <taxon>asterids</taxon>
        <taxon>lamiids</taxon>
        <taxon>Gentianales</taxon>
        <taxon>Rubiaceae</taxon>
        <taxon>Cinchonoideae</taxon>
        <taxon>Cinchoneae</taxon>
        <taxon>Cinchona</taxon>
    </lineage>
</organism>
<name>A0ABD2YC22_9GENT</name>
<proteinExistence type="predicted"/>
<feature type="region of interest" description="Disordered" evidence="1">
    <location>
        <begin position="20"/>
        <end position="64"/>
    </location>
</feature>
<protein>
    <submittedName>
        <fullName evidence="2">Uncharacterized protein</fullName>
    </submittedName>
</protein>
<dbReference type="Proteomes" id="UP001630127">
    <property type="component" value="Unassembled WGS sequence"/>
</dbReference>
<accession>A0ABD2YC22</accession>
<dbReference type="InterPro" id="IPR036875">
    <property type="entry name" value="Znf_CCHC_sf"/>
</dbReference>